<dbReference type="STRING" id="1160509.A0A3N4I8N9"/>
<dbReference type="Proteomes" id="UP000275078">
    <property type="component" value="Unassembled WGS sequence"/>
</dbReference>
<dbReference type="Gene3D" id="1.10.8.10">
    <property type="entry name" value="DNA helicase RuvA subunit, C-terminal domain"/>
    <property type="match status" value="1"/>
</dbReference>
<keyword evidence="5" id="KW-0653">Protein transport</keyword>
<dbReference type="GO" id="GO:0005854">
    <property type="term" value="C:nascent polypeptide-associated complex"/>
    <property type="evidence" value="ECO:0007669"/>
    <property type="project" value="InterPro"/>
</dbReference>
<dbReference type="EMBL" id="ML119676">
    <property type="protein sequence ID" value="RPA81847.1"/>
    <property type="molecule type" value="Genomic_DNA"/>
</dbReference>
<feature type="compositionally biased region" description="Acidic residues" evidence="7">
    <location>
        <begin position="117"/>
        <end position="130"/>
    </location>
</feature>
<dbReference type="Pfam" id="PF01849">
    <property type="entry name" value="NAC"/>
    <property type="match status" value="1"/>
</dbReference>
<evidence type="ECO:0000313" key="10">
    <source>
        <dbReference type="Proteomes" id="UP000275078"/>
    </source>
</evidence>
<feature type="region of interest" description="Disordered" evidence="7">
    <location>
        <begin position="90"/>
        <end position="131"/>
    </location>
</feature>
<evidence type="ECO:0000256" key="1">
    <source>
        <dbReference type="ARBA" id="ARBA00004123"/>
    </source>
</evidence>
<feature type="domain" description="NAC-A/B" evidence="8">
    <location>
        <begin position="25"/>
        <end position="90"/>
    </location>
</feature>
<dbReference type="PIRSF" id="PIRSF015901">
    <property type="entry name" value="NAC_alpha"/>
    <property type="match status" value="1"/>
</dbReference>
<evidence type="ECO:0000256" key="5">
    <source>
        <dbReference type="ARBA" id="ARBA00022927"/>
    </source>
</evidence>
<evidence type="ECO:0000256" key="4">
    <source>
        <dbReference type="ARBA" id="ARBA00014437"/>
    </source>
</evidence>
<evidence type="ECO:0000256" key="2">
    <source>
        <dbReference type="ARBA" id="ARBA00004496"/>
    </source>
</evidence>
<accession>A0A3N4I8N9</accession>
<dbReference type="GO" id="GO:0015031">
    <property type="term" value="P:protein transport"/>
    <property type="evidence" value="ECO:0007669"/>
    <property type="project" value="UniProtKB-KW"/>
</dbReference>
<comment type="subcellular location">
    <subcellularLocation>
        <location evidence="2">Cytoplasm</location>
    </subcellularLocation>
    <subcellularLocation>
        <location evidence="1">Nucleus</location>
    </subcellularLocation>
</comment>
<proteinExistence type="inferred from homology"/>
<evidence type="ECO:0000259" key="8">
    <source>
        <dbReference type="PROSITE" id="PS51151"/>
    </source>
</evidence>
<dbReference type="PANTHER" id="PTHR21713">
    <property type="entry name" value="NASCENT POLYPEPTIDE ASSOCIATED COMPLEX ALPHA SUBUNIT-RELATED"/>
    <property type="match status" value="1"/>
</dbReference>
<feature type="region of interest" description="Disordered" evidence="7">
    <location>
        <begin position="1"/>
        <end position="24"/>
    </location>
</feature>
<dbReference type="OrthoDB" id="3169036at2759"/>
<name>A0A3N4I8N9_ASCIM</name>
<dbReference type="InterPro" id="IPR016641">
    <property type="entry name" value="EGD2/NACA0like"/>
</dbReference>
<dbReference type="CDD" id="cd14415">
    <property type="entry name" value="UBA_NACA_NACP1"/>
    <property type="match status" value="1"/>
</dbReference>
<sequence>MSKHEHDSDSEAGDDLPASLNLVQSRNEKRARKLLLKQGLKPIPGITRVTLRRPKNVLFVINQPEVFRLPNSASYIVFGEAKIEDLGAQPQLPIGKMSEAAEGPAEQVKNSPNDGSEGGDEDEGEVDETGIEAKDIELVMAQANVSRKKAVIALRENDQDIVNSIMALSM</sequence>
<dbReference type="Gene3D" id="2.20.70.30">
    <property type="entry name" value="Nascent polypeptide-associated complex domain"/>
    <property type="match status" value="1"/>
</dbReference>
<keyword evidence="5" id="KW-0813">Transport</keyword>
<dbReference type="InterPro" id="IPR044034">
    <property type="entry name" value="NAC-like_UBA"/>
</dbReference>
<dbReference type="AlphaFoldDB" id="A0A3N4I8N9"/>
<dbReference type="InterPro" id="IPR002715">
    <property type="entry name" value="Nas_poly-pep-assoc_cplx_dom"/>
</dbReference>
<gene>
    <name evidence="9" type="ORF">BJ508DRAFT_361666</name>
</gene>
<dbReference type="InterPro" id="IPR038187">
    <property type="entry name" value="NAC_A/B_dom_sf"/>
</dbReference>
<organism evidence="9 10">
    <name type="scientific">Ascobolus immersus RN42</name>
    <dbReference type="NCBI Taxonomy" id="1160509"/>
    <lineage>
        <taxon>Eukaryota</taxon>
        <taxon>Fungi</taxon>
        <taxon>Dikarya</taxon>
        <taxon>Ascomycota</taxon>
        <taxon>Pezizomycotina</taxon>
        <taxon>Pezizomycetes</taxon>
        <taxon>Pezizales</taxon>
        <taxon>Ascobolaceae</taxon>
        <taxon>Ascobolus</taxon>
    </lineage>
</organism>
<evidence type="ECO:0000256" key="3">
    <source>
        <dbReference type="ARBA" id="ARBA00009882"/>
    </source>
</evidence>
<dbReference type="FunFam" id="2.20.70.30:FF:000002">
    <property type="entry name" value="Nascent polypeptide-associated complex (NAC), alpha subunit"/>
    <property type="match status" value="1"/>
</dbReference>
<dbReference type="CDD" id="cd22054">
    <property type="entry name" value="NAC_NACA"/>
    <property type="match status" value="1"/>
</dbReference>
<evidence type="ECO:0000256" key="7">
    <source>
        <dbReference type="SAM" id="MobiDB-lite"/>
    </source>
</evidence>
<keyword evidence="10" id="KW-1185">Reference proteome</keyword>
<dbReference type="SMART" id="SM01407">
    <property type="entry name" value="NAC"/>
    <property type="match status" value="1"/>
</dbReference>
<dbReference type="GO" id="GO:0005634">
    <property type="term" value="C:nucleus"/>
    <property type="evidence" value="ECO:0007669"/>
    <property type="project" value="UniProtKB-SubCell"/>
</dbReference>
<comment type="similarity">
    <text evidence="3">Belongs to the NAC-alpha family.</text>
</comment>
<evidence type="ECO:0000256" key="6">
    <source>
        <dbReference type="ARBA" id="ARBA00030300"/>
    </source>
</evidence>
<dbReference type="Pfam" id="PF19026">
    <property type="entry name" value="UBA_HYPK"/>
    <property type="match status" value="1"/>
</dbReference>
<evidence type="ECO:0000313" key="9">
    <source>
        <dbReference type="EMBL" id="RPA81847.1"/>
    </source>
</evidence>
<reference evidence="9 10" key="1">
    <citation type="journal article" date="2018" name="Nat. Ecol. Evol.">
        <title>Pezizomycetes genomes reveal the molecular basis of ectomycorrhizal truffle lifestyle.</title>
        <authorList>
            <person name="Murat C."/>
            <person name="Payen T."/>
            <person name="Noel B."/>
            <person name="Kuo A."/>
            <person name="Morin E."/>
            <person name="Chen J."/>
            <person name="Kohler A."/>
            <person name="Krizsan K."/>
            <person name="Balestrini R."/>
            <person name="Da Silva C."/>
            <person name="Montanini B."/>
            <person name="Hainaut M."/>
            <person name="Levati E."/>
            <person name="Barry K.W."/>
            <person name="Belfiori B."/>
            <person name="Cichocki N."/>
            <person name="Clum A."/>
            <person name="Dockter R.B."/>
            <person name="Fauchery L."/>
            <person name="Guy J."/>
            <person name="Iotti M."/>
            <person name="Le Tacon F."/>
            <person name="Lindquist E.A."/>
            <person name="Lipzen A."/>
            <person name="Malagnac F."/>
            <person name="Mello A."/>
            <person name="Molinier V."/>
            <person name="Miyauchi S."/>
            <person name="Poulain J."/>
            <person name="Riccioni C."/>
            <person name="Rubini A."/>
            <person name="Sitrit Y."/>
            <person name="Splivallo R."/>
            <person name="Traeger S."/>
            <person name="Wang M."/>
            <person name="Zifcakova L."/>
            <person name="Wipf D."/>
            <person name="Zambonelli A."/>
            <person name="Paolocci F."/>
            <person name="Nowrousian M."/>
            <person name="Ottonello S."/>
            <person name="Baldrian P."/>
            <person name="Spatafora J.W."/>
            <person name="Henrissat B."/>
            <person name="Nagy L.G."/>
            <person name="Aury J.M."/>
            <person name="Wincker P."/>
            <person name="Grigoriev I.V."/>
            <person name="Bonfante P."/>
            <person name="Martin F.M."/>
        </authorList>
    </citation>
    <scope>NUCLEOTIDE SEQUENCE [LARGE SCALE GENOMIC DNA]</scope>
    <source>
        <strain evidence="9 10">RN42</strain>
    </source>
</reference>
<dbReference type="PROSITE" id="PS51151">
    <property type="entry name" value="NAC_AB"/>
    <property type="match status" value="1"/>
</dbReference>
<protein>
    <recommendedName>
        <fullName evidence="4">Nascent polypeptide-associated complex subunit alpha</fullName>
    </recommendedName>
    <alternativeName>
        <fullName evidence="6">Alpha-NAC</fullName>
    </alternativeName>
</protein>